<proteinExistence type="predicted"/>
<dbReference type="GO" id="GO:0009055">
    <property type="term" value="F:electron transfer activity"/>
    <property type="evidence" value="ECO:0007669"/>
    <property type="project" value="InterPro"/>
</dbReference>
<evidence type="ECO:0000256" key="1">
    <source>
        <dbReference type="ARBA" id="ARBA00022617"/>
    </source>
</evidence>
<feature type="domain" description="Cytochrome c" evidence="6">
    <location>
        <begin position="193"/>
        <end position="303"/>
    </location>
</feature>
<dbReference type="Proteomes" id="UP000500755">
    <property type="component" value="Chromosome"/>
</dbReference>
<organism evidence="7 8">
    <name type="scientific">Alicycliphilus denitrificans</name>
    <dbReference type="NCBI Taxonomy" id="179636"/>
    <lineage>
        <taxon>Bacteria</taxon>
        <taxon>Pseudomonadati</taxon>
        <taxon>Pseudomonadota</taxon>
        <taxon>Betaproteobacteria</taxon>
        <taxon>Burkholderiales</taxon>
        <taxon>Comamonadaceae</taxon>
        <taxon>Alicycliphilus</taxon>
    </lineage>
</organism>
<dbReference type="InterPro" id="IPR051459">
    <property type="entry name" value="Cytochrome_c-type_DH"/>
</dbReference>
<reference evidence="7 8" key="1">
    <citation type="submission" date="2020-05" db="EMBL/GenBank/DDBJ databases">
        <title>Complete genome sequence of Alicycliphilus denitrificans DP3.</title>
        <authorList>
            <person name="Chen X."/>
        </authorList>
    </citation>
    <scope>NUCLEOTIDE SEQUENCE [LARGE SCALE GENOMIC DNA]</scope>
    <source>
        <strain evidence="7 8">DP3</strain>
    </source>
</reference>
<dbReference type="PANTHER" id="PTHR35008">
    <property type="entry name" value="BLL4482 PROTEIN-RELATED"/>
    <property type="match status" value="1"/>
</dbReference>
<dbReference type="InterPro" id="IPR036909">
    <property type="entry name" value="Cyt_c-like_dom_sf"/>
</dbReference>
<evidence type="ECO:0000256" key="2">
    <source>
        <dbReference type="ARBA" id="ARBA00022723"/>
    </source>
</evidence>
<feature type="binding site" description="axial binding residue" evidence="5">
    <location>
        <position position="212"/>
    </location>
    <ligand>
        <name>heme c</name>
        <dbReference type="ChEBI" id="CHEBI:61717"/>
        <label>2</label>
    </ligand>
    <ligandPart>
        <name>Fe</name>
        <dbReference type="ChEBI" id="CHEBI:18248"/>
    </ligandPart>
</feature>
<dbReference type="PROSITE" id="PS51007">
    <property type="entry name" value="CYTC"/>
    <property type="match status" value="3"/>
</dbReference>
<evidence type="ECO:0000313" key="8">
    <source>
        <dbReference type="Proteomes" id="UP000500755"/>
    </source>
</evidence>
<dbReference type="RefSeq" id="WP_168727919.1">
    <property type="nucleotide sequence ID" value="NZ_CP051298.1"/>
</dbReference>
<dbReference type="SUPFAM" id="SSF46626">
    <property type="entry name" value="Cytochrome c"/>
    <property type="match status" value="3"/>
</dbReference>
<feature type="binding site" description="axial binding residue" evidence="5">
    <location>
        <position position="335"/>
    </location>
    <ligand>
        <name>heme c</name>
        <dbReference type="ChEBI" id="CHEBI:61717"/>
        <label>3</label>
    </ligand>
    <ligandPart>
        <name>Fe</name>
        <dbReference type="ChEBI" id="CHEBI:18248"/>
    </ligandPart>
</feature>
<feature type="binding site" description="covalent" evidence="4">
    <location>
        <position position="331"/>
    </location>
    <ligand>
        <name>heme c</name>
        <dbReference type="ChEBI" id="CHEBI:61717"/>
        <label>3</label>
    </ligand>
</feature>
<evidence type="ECO:0000256" key="5">
    <source>
        <dbReference type="PIRSR" id="PIRSR000018-51"/>
    </source>
</evidence>
<dbReference type="GO" id="GO:0016020">
    <property type="term" value="C:membrane"/>
    <property type="evidence" value="ECO:0007669"/>
    <property type="project" value="InterPro"/>
</dbReference>
<feature type="binding site" description="covalent" evidence="4">
    <location>
        <position position="208"/>
    </location>
    <ligand>
        <name>heme c</name>
        <dbReference type="ChEBI" id="CHEBI:61717"/>
        <label>2</label>
    </ligand>
</feature>
<protein>
    <submittedName>
        <fullName evidence="7">Cytochrome c</fullName>
    </submittedName>
</protein>
<feature type="binding site" description="covalent" evidence="4">
    <location>
        <position position="211"/>
    </location>
    <ligand>
        <name>heme c</name>
        <dbReference type="ChEBI" id="CHEBI:61717"/>
        <label>2</label>
    </ligand>
</feature>
<sequence length="429" mass="45922">MSVARVLLGWAVGCVVLAVAVGGGVVALNRLDEAALPADDAPLPATSEAIARGEYLARAGNCMSCHTRQGGPAYAGGRAIDTPFGAVHASNLTPDDATGIGLWSAGEFWRALHNGRSRDGRLLYPAFPYPSYTHITRADSDAIYAYLRSLPPVEQPNRPHALRFPFNTQVALAAWRALFFRPGVLLEQPARSADWNRGAYLVLGLGHCAACHTPRNALGAPRADAAFRGGLIPVQNWYAPALTSPHEAAVGAWPVEEAVALLKTGVSPQATVSGPMAEVVFRSLQYLDDADLRAIVLYLRSLPQEDGPAPPTARPSGAVMEKGRDIYRQQCVQCHGEQGEGRRGAFPTLAGNRAVLLADTTNLVQVVLRGGYLPATAGNPRPHGMPPFTQSLRDEEIASVLSYIRNAWGNEAAKVDTIDVYRARERRGS</sequence>
<evidence type="ECO:0000256" key="4">
    <source>
        <dbReference type="PIRSR" id="PIRSR000018-50"/>
    </source>
</evidence>
<dbReference type="Gene3D" id="1.10.760.10">
    <property type="entry name" value="Cytochrome c-like domain"/>
    <property type="match status" value="3"/>
</dbReference>
<keyword evidence="2 5" id="KW-0479">Metal-binding</keyword>
<dbReference type="EMBL" id="CP051298">
    <property type="protein sequence ID" value="QKD44502.1"/>
    <property type="molecule type" value="Genomic_DNA"/>
</dbReference>
<gene>
    <name evidence="7" type="ORF">HF896_13060</name>
</gene>
<dbReference type="Pfam" id="PF00034">
    <property type="entry name" value="Cytochrom_C"/>
    <property type="match status" value="3"/>
</dbReference>
<dbReference type="GO" id="GO:0016614">
    <property type="term" value="F:oxidoreductase activity, acting on CH-OH group of donors"/>
    <property type="evidence" value="ECO:0007669"/>
    <property type="project" value="InterPro"/>
</dbReference>
<feature type="binding site" description="covalent" evidence="4">
    <location>
        <position position="62"/>
    </location>
    <ligand>
        <name>heme c</name>
        <dbReference type="ChEBI" id="CHEBI:61717"/>
        <label>1</label>
    </ligand>
</feature>
<accession>A0A858ZV92</accession>
<dbReference type="GO" id="GO:0005506">
    <property type="term" value="F:iron ion binding"/>
    <property type="evidence" value="ECO:0007669"/>
    <property type="project" value="InterPro"/>
</dbReference>
<dbReference type="PANTHER" id="PTHR35008:SF4">
    <property type="entry name" value="BLL4482 PROTEIN"/>
    <property type="match status" value="1"/>
</dbReference>
<evidence type="ECO:0000256" key="3">
    <source>
        <dbReference type="ARBA" id="ARBA00023004"/>
    </source>
</evidence>
<dbReference type="GO" id="GO:0020037">
    <property type="term" value="F:heme binding"/>
    <property type="evidence" value="ECO:0007669"/>
    <property type="project" value="InterPro"/>
</dbReference>
<feature type="domain" description="Cytochrome c" evidence="6">
    <location>
        <begin position="48"/>
        <end position="151"/>
    </location>
</feature>
<keyword evidence="1 4" id="KW-0349">Heme</keyword>
<dbReference type="InterPro" id="IPR009056">
    <property type="entry name" value="Cyt_c-like_dom"/>
</dbReference>
<dbReference type="InterPro" id="IPR014353">
    <property type="entry name" value="Membr-bd_ADH_cyt_c"/>
</dbReference>
<feature type="binding site" description="covalent" evidence="4">
    <location>
        <position position="65"/>
    </location>
    <ligand>
        <name>heme c</name>
        <dbReference type="ChEBI" id="CHEBI:61717"/>
        <label>1</label>
    </ligand>
</feature>
<comment type="cofactor">
    <cofactor evidence="4">
        <name>heme c</name>
        <dbReference type="ChEBI" id="CHEBI:61717"/>
    </cofactor>
    <text evidence="4">Binds 3 heme c groups covalently per subunit.</text>
</comment>
<dbReference type="PIRSF" id="PIRSF000018">
    <property type="entry name" value="Mb_ADH_cyt_c"/>
    <property type="match status" value="1"/>
</dbReference>
<feature type="binding site" description="axial binding residue" evidence="5">
    <location>
        <position position="66"/>
    </location>
    <ligand>
        <name>heme c</name>
        <dbReference type="ChEBI" id="CHEBI:61717"/>
        <label>1</label>
    </ligand>
    <ligandPart>
        <name>Fe</name>
        <dbReference type="ChEBI" id="CHEBI:18248"/>
    </ligandPart>
</feature>
<evidence type="ECO:0000313" key="7">
    <source>
        <dbReference type="EMBL" id="QKD44502.1"/>
    </source>
</evidence>
<name>A0A858ZV92_9BURK</name>
<feature type="binding site" description="covalent" evidence="4">
    <location>
        <position position="334"/>
    </location>
    <ligand>
        <name>heme c</name>
        <dbReference type="ChEBI" id="CHEBI:61717"/>
        <label>3</label>
    </ligand>
</feature>
<keyword evidence="3 5" id="KW-0408">Iron</keyword>
<evidence type="ECO:0000259" key="6">
    <source>
        <dbReference type="PROSITE" id="PS51007"/>
    </source>
</evidence>
<dbReference type="AlphaFoldDB" id="A0A858ZV92"/>
<feature type="domain" description="Cytochrome c" evidence="6">
    <location>
        <begin position="318"/>
        <end position="408"/>
    </location>
</feature>